<gene>
    <name evidence="2" type="ORF">M9Y10_031274</name>
</gene>
<reference evidence="2 3" key="1">
    <citation type="submission" date="2024-04" db="EMBL/GenBank/DDBJ databases">
        <title>Tritrichomonas musculus Genome.</title>
        <authorList>
            <person name="Alves-Ferreira E."/>
            <person name="Grigg M."/>
            <person name="Lorenzi H."/>
            <person name="Galac M."/>
        </authorList>
    </citation>
    <scope>NUCLEOTIDE SEQUENCE [LARGE SCALE GENOMIC DNA]</scope>
    <source>
        <strain evidence="2 3">EAF2021</strain>
    </source>
</reference>
<evidence type="ECO:0000256" key="1">
    <source>
        <dbReference type="SAM" id="MobiDB-lite"/>
    </source>
</evidence>
<sequence>MKQVAGTIKDLFTSRVDGNGEKMDLLHMIATKEQYDEFFNDYDCVCLRYPENMLLYGFASFNRKTNHERVRYVRPYDFYKNPNKKYPIDSNYEKKNGKVLTKEDKEKKKEEERQKKEDELRESMKAE</sequence>
<evidence type="ECO:0000313" key="3">
    <source>
        <dbReference type="Proteomes" id="UP001470230"/>
    </source>
</evidence>
<name>A0ABR2H1B7_9EUKA</name>
<proteinExistence type="predicted"/>
<accession>A0ABR2H1B7</accession>
<comment type="caution">
    <text evidence="2">The sequence shown here is derived from an EMBL/GenBank/DDBJ whole genome shotgun (WGS) entry which is preliminary data.</text>
</comment>
<feature type="region of interest" description="Disordered" evidence="1">
    <location>
        <begin position="82"/>
        <end position="127"/>
    </location>
</feature>
<protein>
    <submittedName>
        <fullName evidence="2">Uncharacterized protein</fullName>
    </submittedName>
</protein>
<evidence type="ECO:0000313" key="2">
    <source>
        <dbReference type="EMBL" id="KAK8839989.1"/>
    </source>
</evidence>
<feature type="non-terminal residue" evidence="2">
    <location>
        <position position="127"/>
    </location>
</feature>
<organism evidence="2 3">
    <name type="scientific">Tritrichomonas musculus</name>
    <dbReference type="NCBI Taxonomy" id="1915356"/>
    <lineage>
        <taxon>Eukaryota</taxon>
        <taxon>Metamonada</taxon>
        <taxon>Parabasalia</taxon>
        <taxon>Tritrichomonadida</taxon>
        <taxon>Tritrichomonadidae</taxon>
        <taxon>Tritrichomonas</taxon>
    </lineage>
</organism>
<dbReference type="EMBL" id="JAPFFF010000049">
    <property type="protein sequence ID" value="KAK8839989.1"/>
    <property type="molecule type" value="Genomic_DNA"/>
</dbReference>
<dbReference type="Proteomes" id="UP001470230">
    <property type="component" value="Unassembled WGS sequence"/>
</dbReference>
<feature type="compositionally biased region" description="Basic and acidic residues" evidence="1">
    <location>
        <begin position="91"/>
        <end position="127"/>
    </location>
</feature>
<keyword evidence="3" id="KW-1185">Reference proteome</keyword>